<dbReference type="InterPro" id="IPR001680">
    <property type="entry name" value="WD40_rpt"/>
</dbReference>
<keyword evidence="5 7" id="KW-0677">Repeat</keyword>
<organism evidence="8 9">
    <name type="scientific">Cloeon dipterum</name>
    <dbReference type="NCBI Taxonomy" id="197152"/>
    <lineage>
        <taxon>Eukaryota</taxon>
        <taxon>Metazoa</taxon>
        <taxon>Ecdysozoa</taxon>
        <taxon>Arthropoda</taxon>
        <taxon>Hexapoda</taxon>
        <taxon>Insecta</taxon>
        <taxon>Pterygota</taxon>
        <taxon>Palaeoptera</taxon>
        <taxon>Ephemeroptera</taxon>
        <taxon>Pisciforma</taxon>
        <taxon>Baetidae</taxon>
        <taxon>Cloeon</taxon>
    </lineage>
</organism>
<dbReference type="GO" id="GO:0005737">
    <property type="term" value="C:cytoplasm"/>
    <property type="evidence" value="ECO:0007669"/>
    <property type="project" value="UniProtKB-SubCell"/>
</dbReference>
<comment type="similarity">
    <text evidence="2 7">Belongs to the WD repeat LST8 family.</text>
</comment>
<comment type="function">
    <text evidence="7">Subunit of TORC1 and TORC2, which regulate cell growth and survival in response to nutrient and hormonal signals.</text>
</comment>
<dbReference type="CDD" id="cd00200">
    <property type="entry name" value="WD40"/>
    <property type="match status" value="1"/>
</dbReference>
<sequence>MISGEEGSAGDPSETVILATGGYDHTIKLWQAHTGNCQRTLQNPESQVNALEITPDRQRIAAAGYQHVRIYDINGSINTAVANCEGLTKNVTSVGFQEDGKWMYTGGEDCSARIWDMRKGSMQCQRIFQVSAPVNCVCLHPNQAELIVGDQSGIIHIWDLKTDHNEQLIPETDAAILSMAVDSAGTFLAAVNNKGRCFIWGLGGGTNDEPTRLNPKHKLEAHKRHALKCRFSPDSQMLVTTSADQTARIWETDKFEMVQELTCDAQRWVWDAAFSLDSQYVVTASSDGVARLWNVAEGSIKREYTGHQKAITALALEDVARD</sequence>
<keyword evidence="3 7" id="KW-0963">Cytoplasm</keyword>
<feature type="repeat" description="WD" evidence="6">
    <location>
        <begin position="219"/>
        <end position="260"/>
    </location>
</feature>
<accession>A0A8S1CDK2</accession>
<feature type="repeat" description="WD" evidence="6">
    <location>
        <begin position="18"/>
        <end position="40"/>
    </location>
</feature>
<dbReference type="SUPFAM" id="SSF50978">
    <property type="entry name" value="WD40 repeat-like"/>
    <property type="match status" value="1"/>
</dbReference>
<dbReference type="GO" id="GO:0038203">
    <property type="term" value="P:TORC2 signaling"/>
    <property type="evidence" value="ECO:0007669"/>
    <property type="project" value="UniProtKB-ARBA"/>
</dbReference>
<evidence type="ECO:0000313" key="8">
    <source>
        <dbReference type="EMBL" id="CAB3367638.1"/>
    </source>
</evidence>
<dbReference type="InterPro" id="IPR019775">
    <property type="entry name" value="WD40_repeat_CS"/>
</dbReference>
<dbReference type="PROSITE" id="PS50294">
    <property type="entry name" value="WD_REPEATS_REGION"/>
    <property type="match status" value="2"/>
</dbReference>
<dbReference type="SMART" id="SM00320">
    <property type="entry name" value="WD40"/>
    <property type="match status" value="6"/>
</dbReference>
<dbReference type="Gene3D" id="2.130.10.10">
    <property type="entry name" value="YVTN repeat-like/Quinoprotein amine dehydrogenase"/>
    <property type="match status" value="1"/>
</dbReference>
<dbReference type="InterPro" id="IPR037588">
    <property type="entry name" value="MLST8"/>
</dbReference>
<gene>
    <name evidence="8" type="ORF">CLODIP_2_CD02080</name>
</gene>
<dbReference type="InterPro" id="IPR015943">
    <property type="entry name" value="WD40/YVTN_repeat-like_dom_sf"/>
</dbReference>
<name>A0A8S1CDK2_9INSE</name>
<dbReference type="Proteomes" id="UP000494165">
    <property type="component" value="Unassembled WGS sequence"/>
</dbReference>
<reference evidence="8 9" key="1">
    <citation type="submission" date="2020-04" db="EMBL/GenBank/DDBJ databases">
        <authorList>
            <person name="Alioto T."/>
            <person name="Alioto T."/>
            <person name="Gomez Garrido J."/>
        </authorList>
    </citation>
    <scope>NUCLEOTIDE SEQUENCE [LARGE SCALE GENOMIC DNA]</scope>
</reference>
<comment type="subcellular location">
    <subcellularLocation>
        <location evidence="1 7">Cytoplasm</location>
    </subcellularLocation>
</comment>
<dbReference type="OrthoDB" id="400at2759"/>
<dbReference type="FunFam" id="2.130.10.10:FF:000505">
    <property type="entry name" value="Blast:Protein LST8 homolog"/>
    <property type="match status" value="1"/>
</dbReference>
<protein>
    <recommendedName>
        <fullName evidence="7">Target of rapamycin complex subunit lst8</fullName>
        <shortName evidence="7">TORC subunit lst8</shortName>
    </recommendedName>
</protein>
<dbReference type="GO" id="GO:0032535">
    <property type="term" value="P:regulation of cellular component size"/>
    <property type="evidence" value="ECO:0007669"/>
    <property type="project" value="UniProtKB-ARBA"/>
</dbReference>
<dbReference type="Pfam" id="PF00400">
    <property type="entry name" value="WD40"/>
    <property type="match status" value="6"/>
</dbReference>
<dbReference type="PROSITE" id="PS50082">
    <property type="entry name" value="WD_REPEATS_2"/>
    <property type="match status" value="4"/>
</dbReference>
<dbReference type="PANTHER" id="PTHR19842">
    <property type="entry name" value="G BETA-LIKE PROTEIN GBL"/>
    <property type="match status" value="1"/>
</dbReference>
<keyword evidence="9" id="KW-1185">Reference proteome</keyword>
<dbReference type="GO" id="GO:0031932">
    <property type="term" value="C:TORC2 complex"/>
    <property type="evidence" value="ECO:0007669"/>
    <property type="project" value="UniProtKB-UniRule"/>
</dbReference>
<evidence type="ECO:0000256" key="1">
    <source>
        <dbReference type="ARBA" id="ARBA00004496"/>
    </source>
</evidence>
<dbReference type="GO" id="GO:0031931">
    <property type="term" value="C:TORC1 complex"/>
    <property type="evidence" value="ECO:0007669"/>
    <property type="project" value="UniProtKB-UniRule"/>
</dbReference>
<dbReference type="AlphaFoldDB" id="A0A8S1CDK2"/>
<evidence type="ECO:0000256" key="6">
    <source>
        <dbReference type="PROSITE-ProRule" id="PRU00221"/>
    </source>
</evidence>
<evidence type="ECO:0000256" key="5">
    <source>
        <dbReference type="ARBA" id="ARBA00022737"/>
    </source>
</evidence>
<dbReference type="InterPro" id="IPR036322">
    <property type="entry name" value="WD40_repeat_dom_sf"/>
</dbReference>
<dbReference type="PROSITE" id="PS00678">
    <property type="entry name" value="WD_REPEATS_1"/>
    <property type="match status" value="2"/>
</dbReference>
<feature type="repeat" description="WD" evidence="6">
    <location>
        <begin position="269"/>
        <end position="303"/>
    </location>
</feature>
<comment type="subunit">
    <text evidence="7">Part of TORC1 complex. Part of the TORC2 complex.</text>
</comment>
<evidence type="ECO:0000256" key="2">
    <source>
        <dbReference type="ARBA" id="ARBA00009890"/>
    </source>
</evidence>
<feature type="repeat" description="WD" evidence="6">
    <location>
        <begin position="84"/>
        <end position="125"/>
    </location>
</feature>
<dbReference type="GO" id="GO:0051897">
    <property type="term" value="P:positive regulation of phosphatidylinositol 3-kinase/protein kinase B signal transduction"/>
    <property type="evidence" value="ECO:0007669"/>
    <property type="project" value="UniProtKB-ARBA"/>
</dbReference>
<comment type="caution">
    <text evidence="8">The sequence shown here is derived from an EMBL/GenBank/DDBJ whole genome shotgun (WGS) entry which is preliminary data.</text>
</comment>
<dbReference type="InterPro" id="IPR020472">
    <property type="entry name" value="WD40_PAC1"/>
</dbReference>
<dbReference type="PRINTS" id="PR00320">
    <property type="entry name" value="GPROTEINBRPT"/>
</dbReference>
<evidence type="ECO:0000256" key="4">
    <source>
        <dbReference type="ARBA" id="ARBA00022574"/>
    </source>
</evidence>
<dbReference type="EMBL" id="CADEPI010000032">
    <property type="protein sequence ID" value="CAB3367638.1"/>
    <property type="molecule type" value="Genomic_DNA"/>
</dbReference>
<evidence type="ECO:0000256" key="7">
    <source>
        <dbReference type="RuleBase" id="RU369068"/>
    </source>
</evidence>
<proteinExistence type="inferred from homology"/>
<keyword evidence="4 6" id="KW-0853">WD repeat</keyword>
<evidence type="ECO:0000313" key="9">
    <source>
        <dbReference type="Proteomes" id="UP000494165"/>
    </source>
</evidence>
<evidence type="ECO:0000256" key="3">
    <source>
        <dbReference type="ARBA" id="ARBA00022490"/>
    </source>
</evidence>
<dbReference type="PANTHER" id="PTHR19842:SF0">
    <property type="entry name" value="TARGET OF RAPAMYCIN COMPLEX SUBUNIT LST8"/>
    <property type="match status" value="1"/>
</dbReference>
<dbReference type="GO" id="GO:0032956">
    <property type="term" value="P:regulation of actin cytoskeleton organization"/>
    <property type="evidence" value="ECO:0007669"/>
    <property type="project" value="TreeGrafter"/>
</dbReference>